<dbReference type="HOGENOM" id="CLU_1980213_0_0_6"/>
<dbReference type="eggNOG" id="ENOG502ZGNT">
    <property type="taxonomic scope" value="Bacteria"/>
</dbReference>
<accession>B2FSK7</accession>
<evidence type="ECO:0000313" key="1">
    <source>
        <dbReference type="EMBL" id="CAQ44739.1"/>
    </source>
</evidence>
<evidence type="ECO:0000313" key="2">
    <source>
        <dbReference type="Proteomes" id="UP000008840"/>
    </source>
</evidence>
<protein>
    <submittedName>
        <fullName evidence="1">Uncharacterized protein</fullName>
    </submittedName>
</protein>
<organism evidence="1 2">
    <name type="scientific">Stenotrophomonas maltophilia (strain K279a)</name>
    <dbReference type="NCBI Taxonomy" id="522373"/>
    <lineage>
        <taxon>Bacteria</taxon>
        <taxon>Pseudomonadati</taxon>
        <taxon>Pseudomonadota</taxon>
        <taxon>Gammaproteobacteria</taxon>
        <taxon>Lysobacterales</taxon>
        <taxon>Lysobacteraceae</taxon>
        <taxon>Stenotrophomonas</taxon>
        <taxon>Stenotrophomonas maltophilia group</taxon>
    </lineage>
</organism>
<proteinExistence type="predicted"/>
<dbReference type="EnsemblBacteria" id="CAQ44739">
    <property type="protein sequence ID" value="CAQ44739"/>
    <property type="gene ID" value="Smlt1183"/>
</dbReference>
<name>B2FSK7_STRMK</name>
<dbReference type="EMBL" id="AM743169">
    <property type="protein sequence ID" value="CAQ44739.1"/>
    <property type="molecule type" value="Genomic_DNA"/>
</dbReference>
<gene>
    <name evidence="1" type="ordered locus">Smlt1183</name>
</gene>
<reference evidence="1 2" key="1">
    <citation type="journal article" date="2008" name="Genome Biol.">
        <title>The complete genome, comparative and functional analysis of Stenotrophomonas maltophilia reveals an organism heavily shielded by drug resistance determinants.</title>
        <authorList>
            <person name="Crossman L.C."/>
            <person name="Gould V.C."/>
            <person name="Dow J.M."/>
            <person name="Vernikos G.S."/>
            <person name="Okazaki A."/>
            <person name="Sebaihia M."/>
            <person name="Saunders D."/>
            <person name="Arrowsmith C."/>
            <person name="Carver T."/>
            <person name="Peters N."/>
            <person name="Adlem E."/>
            <person name="Kerhornou A."/>
            <person name="Lord A."/>
            <person name="Murphy L."/>
            <person name="Seeger K."/>
            <person name="Squares R."/>
            <person name="Rutter S."/>
            <person name="Quail M.A."/>
            <person name="Rajandream M.A."/>
            <person name="Harris D."/>
            <person name="Churcher C."/>
            <person name="Bentley S.D."/>
            <person name="Parkhill J."/>
            <person name="Thomson N.R."/>
            <person name="Avison M.B."/>
        </authorList>
    </citation>
    <scope>NUCLEOTIDE SEQUENCE [LARGE SCALE GENOMIC DNA]</scope>
    <source>
        <strain evidence="1 2">K279a</strain>
    </source>
</reference>
<keyword evidence="2" id="KW-1185">Reference proteome</keyword>
<dbReference type="KEGG" id="sml:Smlt1183"/>
<dbReference type="AlphaFoldDB" id="B2FSK7"/>
<sequence>MARDAGTPPDSISRQAILSVHLREAAMTSSHIYFAAHGISASLNWAAEVLADGGLELELELGGNSVLITGDEDVRLRLSLNDAPHVLQEAIALAHGTGHVHAMSQCTARFEISITDLEAVLDEMNTLIEVQQTLLTAVDGVLWNEWNEALSR</sequence>
<dbReference type="Proteomes" id="UP000008840">
    <property type="component" value="Chromosome"/>
</dbReference>